<dbReference type="AlphaFoldDB" id="A0A9P6W4Y8"/>
<name>A0A9P6W4Y8_RHOMI</name>
<proteinExistence type="predicted"/>
<evidence type="ECO:0000313" key="2">
    <source>
        <dbReference type="Proteomes" id="UP000777482"/>
    </source>
</evidence>
<sequence>MPASTPPPAPPAPGRLTLFSLPDEILAEIFQHVHAAYQREKPGSPPLSYLLIHPRLNKLLWTIWDSVIVVPENAKAVDRFQARYTFRPSLLEHIQDLHIIMNSPCPARVVALFHRLSTVSNLKTLRIELTKAVLKSGWPPYDVILRMKSLQSCYLLGAGHGAEIKPDDSLRSTKSVAESQNLRRLRITLTHRSLDTASFCSKVLDCFASADLEHLELDLGSHLDLNALKIPWENLKRLTIRADWHLTSNKDYSRLTTRLAAFDQLTALTLVNLHWDSDVDLLDVEPPASKPSHYRRLPALYTFVQDVAESTNVLQLCISDDDGEDGSASARACELRFIRRLGEASFQVDRYTGGECRDHFPVAF</sequence>
<organism evidence="1 2">
    <name type="scientific">Rhodotorula mucilaginosa</name>
    <name type="common">Yeast</name>
    <name type="synonym">Rhodotorula rubra</name>
    <dbReference type="NCBI Taxonomy" id="5537"/>
    <lineage>
        <taxon>Eukaryota</taxon>
        <taxon>Fungi</taxon>
        <taxon>Dikarya</taxon>
        <taxon>Basidiomycota</taxon>
        <taxon>Pucciniomycotina</taxon>
        <taxon>Microbotryomycetes</taxon>
        <taxon>Sporidiobolales</taxon>
        <taxon>Sporidiobolaceae</taxon>
        <taxon>Rhodotorula</taxon>
    </lineage>
</organism>
<protein>
    <submittedName>
        <fullName evidence="1">Uncharacterized protein</fullName>
    </submittedName>
</protein>
<gene>
    <name evidence="1" type="ORF">C6P46_003173</name>
</gene>
<evidence type="ECO:0000313" key="1">
    <source>
        <dbReference type="EMBL" id="KAG0662669.1"/>
    </source>
</evidence>
<dbReference type="OrthoDB" id="10670236at2759"/>
<reference evidence="1 2" key="1">
    <citation type="submission" date="2020-11" db="EMBL/GenBank/DDBJ databases">
        <title>Kefir isolates.</title>
        <authorList>
            <person name="Marcisauskas S."/>
            <person name="Kim Y."/>
            <person name="Blasche S."/>
        </authorList>
    </citation>
    <scope>NUCLEOTIDE SEQUENCE [LARGE SCALE GENOMIC DNA]</scope>
    <source>
        <strain evidence="1 2">KR</strain>
    </source>
</reference>
<comment type="caution">
    <text evidence="1">The sequence shown here is derived from an EMBL/GenBank/DDBJ whole genome shotgun (WGS) entry which is preliminary data.</text>
</comment>
<keyword evidence="2" id="KW-1185">Reference proteome</keyword>
<dbReference type="EMBL" id="PUHQ01000025">
    <property type="protein sequence ID" value="KAG0662669.1"/>
    <property type="molecule type" value="Genomic_DNA"/>
</dbReference>
<accession>A0A9P6W4Y8</accession>
<dbReference type="Proteomes" id="UP000777482">
    <property type="component" value="Unassembled WGS sequence"/>
</dbReference>